<evidence type="ECO:0000313" key="1">
    <source>
        <dbReference type="EMBL" id="OJH41345.1"/>
    </source>
</evidence>
<accession>A0A1L9BGI9</accession>
<dbReference type="AlphaFoldDB" id="A0A1L9BGI9"/>
<comment type="caution">
    <text evidence="1">The sequence shown here is derived from an EMBL/GenBank/DDBJ whole genome shotgun (WGS) entry which is preliminary data.</text>
</comment>
<keyword evidence="2" id="KW-1185">Reference proteome</keyword>
<name>A0A1L9BGI9_9BACT</name>
<reference evidence="1 2" key="2">
    <citation type="submission" date="2016-12" db="EMBL/GenBank/DDBJ databases">
        <title>Draft Genome Sequence of Cystobacter ferrugineus Strain Cbfe23.</title>
        <authorList>
            <person name="Akbar S."/>
            <person name="Dowd S.E."/>
            <person name="Stevens D.C."/>
        </authorList>
    </citation>
    <scope>NUCLEOTIDE SEQUENCE [LARGE SCALE GENOMIC DNA]</scope>
    <source>
        <strain evidence="1 2">Cbfe23</strain>
    </source>
</reference>
<protein>
    <submittedName>
        <fullName evidence="1">Uncharacterized protein</fullName>
    </submittedName>
</protein>
<evidence type="ECO:0000313" key="2">
    <source>
        <dbReference type="Proteomes" id="UP000182229"/>
    </source>
</evidence>
<reference evidence="2" key="1">
    <citation type="submission" date="2016-11" db="EMBL/GenBank/DDBJ databases">
        <authorList>
            <person name="Shukria A."/>
            <person name="Stevens D.C."/>
        </authorList>
    </citation>
    <scope>NUCLEOTIDE SEQUENCE [LARGE SCALE GENOMIC DNA]</scope>
    <source>
        <strain evidence="2">Cbfe23</strain>
    </source>
</reference>
<gene>
    <name evidence="1" type="ORF">BON30_10785</name>
</gene>
<sequence length="67" mass="7286">MLSHRTVAVLSQEGKIASANLETDSPEDALLSWRVAASRGWLSPRWRVDVPDPWQTPAHPGTDGGAH</sequence>
<dbReference type="Proteomes" id="UP000182229">
    <property type="component" value="Unassembled WGS sequence"/>
</dbReference>
<dbReference type="EMBL" id="MPIN01000002">
    <property type="protein sequence ID" value="OJH41345.1"/>
    <property type="molecule type" value="Genomic_DNA"/>
</dbReference>
<organism evidence="1 2">
    <name type="scientific">Cystobacter ferrugineus</name>
    <dbReference type="NCBI Taxonomy" id="83449"/>
    <lineage>
        <taxon>Bacteria</taxon>
        <taxon>Pseudomonadati</taxon>
        <taxon>Myxococcota</taxon>
        <taxon>Myxococcia</taxon>
        <taxon>Myxococcales</taxon>
        <taxon>Cystobacterineae</taxon>
        <taxon>Archangiaceae</taxon>
        <taxon>Cystobacter</taxon>
    </lineage>
</organism>
<proteinExistence type="predicted"/>